<dbReference type="HOGENOM" id="CLU_2762557_0_0_1"/>
<organism evidence="1 2">
    <name type="scientific">Populus trichocarpa</name>
    <name type="common">Western balsam poplar</name>
    <name type="synonym">Populus balsamifera subsp. trichocarpa</name>
    <dbReference type="NCBI Taxonomy" id="3694"/>
    <lineage>
        <taxon>Eukaryota</taxon>
        <taxon>Viridiplantae</taxon>
        <taxon>Streptophyta</taxon>
        <taxon>Embryophyta</taxon>
        <taxon>Tracheophyta</taxon>
        <taxon>Spermatophyta</taxon>
        <taxon>Magnoliopsida</taxon>
        <taxon>eudicotyledons</taxon>
        <taxon>Gunneridae</taxon>
        <taxon>Pentapetalae</taxon>
        <taxon>rosids</taxon>
        <taxon>fabids</taxon>
        <taxon>Malpighiales</taxon>
        <taxon>Salicaceae</taxon>
        <taxon>Saliceae</taxon>
        <taxon>Populus</taxon>
    </lineage>
</organism>
<dbReference type="EMBL" id="CM009295">
    <property type="protein sequence ID" value="PNT29664.1"/>
    <property type="molecule type" value="Genomic_DNA"/>
</dbReference>
<protein>
    <submittedName>
        <fullName evidence="1">Uncharacterized protein</fullName>
    </submittedName>
</protein>
<accession>U5G949</accession>
<evidence type="ECO:0000313" key="2">
    <source>
        <dbReference type="Proteomes" id="UP000006729"/>
    </source>
</evidence>
<dbReference type="InParanoid" id="U5G949"/>
<gene>
    <name evidence="1" type="ORF">POPTR_006G042000</name>
</gene>
<reference evidence="1 2" key="1">
    <citation type="journal article" date="2006" name="Science">
        <title>The genome of black cottonwood, Populus trichocarpa (Torr. &amp; Gray).</title>
        <authorList>
            <person name="Tuskan G.A."/>
            <person name="Difazio S."/>
            <person name="Jansson S."/>
            <person name="Bohlmann J."/>
            <person name="Grigoriev I."/>
            <person name="Hellsten U."/>
            <person name="Putnam N."/>
            <person name="Ralph S."/>
            <person name="Rombauts S."/>
            <person name="Salamov A."/>
            <person name="Schein J."/>
            <person name="Sterck L."/>
            <person name="Aerts A."/>
            <person name="Bhalerao R.R."/>
            <person name="Bhalerao R.P."/>
            <person name="Blaudez D."/>
            <person name="Boerjan W."/>
            <person name="Brun A."/>
            <person name="Brunner A."/>
            <person name="Busov V."/>
            <person name="Campbell M."/>
            <person name="Carlson J."/>
            <person name="Chalot M."/>
            <person name="Chapman J."/>
            <person name="Chen G.L."/>
            <person name="Cooper D."/>
            <person name="Coutinho P.M."/>
            <person name="Couturier J."/>
            <person name="Covert S."/>
            <person name="Cronk Q."/>
            <person name="Cunningham R."/>
            <person name="Davis J."/>
            <person name="Degroeve S."/>
            <person name="Dejardin A."/>
            <person name="Depamphilis C."/>
            <person name="Detter J."/>
            <person name="Dirks B."/>
            <person name="Dubchak I."/>
            <person name="Duplessis S."/>
            <person name="Ehlting J."/>
            <person name="Ellis B."/>
            <person name="Gendler K."/>
            <person name="Goodstein D."/>
            <person name="Gribskov M."/>
            <person name="Grimwood J."/>
            <person name="Groover A."/>
            <person name="Gunter L."/>
            <person name="Hamberger B."/>
            <person name="Heinze B."/>
            <person name="Helariutta Y."/>
            <person name="Henrissat B."/>
            <person name="Holligan D."/>
            <person name="Holt R."/>
            <person name="Huang W."/>
            <person name="Islam-Faridi N."/>
            <person name="Jones S."/>
            <person name="Jones-Rhoades M."/>
            <person name="Jorgensen R."/>
            <person name="Joshi C."/>
            <person name="Kangasjarvi J."/>
            <person name="Karlsson J."/>
            <person name="Kelleher C."/>
            <person name="Kirkpatrick R."/>
            <person name="Kirst M."/>
            <person name="Kohler A."/>
            <person name="Kalluri U."/>
            <person name="Larimer F."/>
            <person name="Leebens-Mack J."/>
            <person name="Leple J.C."/>
            <person name="Locascio P."/>
            <person name="Lou Y."/>
            <person name="Lucas S."/>
            <person name="Martin F."/>
            <person name="Montanini B."/>
            <person name="Napoli C."/>
            <person name="Nelson D.R."/>
            <person name="Nelson C."/>
            <person name="Nieminen K."/>
            <person name="Nilsson O."/>
            <person name="Pereda V."/>
            <person name="Peter G."/>
            <person name="Philippe R."/>
            <person name="Pilate G."/>
            <person name="Poliakov A."/>
            <person name="Razumovskaya J."/>
            <person name="Richardson P."/>
            <person name="Rinaldi C."/>
            <person name="Ritland K."/>
            <person name="Rouze P."/>
            <person name="Ryaboy D."/>
            <person name="Schmutz J."/>
            <person name="Schrader J."/>
            <person name="Segerman B."/>
            <person name="Shin H."/>
            <person name="Siddiqui A."/>
            <person name="Sterky F."/>
            <person name="Terry A."/>
            <person name="Tsai C.J."/>
            <person name="Uberbacher E."/>
            <person name="Unneberg P."/>
            <person name="Vahala J."/>
            <person name="Wall K."/>
            <person name="Wessler S."/>
            <person name="Yang G."/>
            <person name="Yin T."/>
            <person name="Douglas C."/>
            <person name="Marra M."/>
            <person name="Sandberg G."/>
            <person name="Van de Peer Y."/>
            <person name="Rokhsar D."/>
        </authorList>
    </citation>
    <scope>NUCLEOTIDE SEQUENCE [LARGE SCALE GENOMIC DNA]</scope>
    <source>
        <strain evidence="2">cv. Nisqually</strain>
    </source>
</reference>
<dbReference type="AlphaFoldDB" id="U5G949"/>
<name>U5G949_POPTR</name>
<dbReference type="Proteomes" id="UP000006729">
    <property type="component" value="Chromosome 6"/>
</dbReference>
<evidence type="ECO:0000313" key="1">
    <source>
        <dbReference type="EMBL" id="PNT29664.1"/>
    </source>
</evidence>
<proteinExistence type="predicted"/>
<keyword evidence="2" id="KW-1185">Reference proteome</keyword>
<sequence length="70" mass="8371">MAWPNGNYCWNFFCFMRAIVVARDRFYQHKFFKKNYLCMDINSINIVLSVSTSFRTRISLLAAKKKPCQH</sequence>